<accession>A0A931BV73</accession>
<name>A0A931BV73_9HYPH</name>
<gene>
    <name evidence="1" type="ORF">I2H38_13780</name>
</gene>
<dbReference type="AlphaFoldDB" id="A0A931BV73"/>
<organism evidence="1 2">
    <name type="scientific">Microvirga alba</name>
    <dbReference type="NCBI Taxonomy" id="2791025"/>
    <lineage>
        <taxon>Bacteria</taxon>
        <taxon>Pseudomonadati</taxon>
        <taxon>Pseudomonadota</taxon>
        <taxon>Alphaproteobacteria</taxon>
        <taxon>Hyphomicrobiales</taxon>
        <taxon>Methylobacteriaceae</taxon>
        <taxon>Microvirga</taxon>
    </lineage>
</organism>
<dbReference type="Proteomes" id="UP000599312">
    <property type="component" value="Unassembled WGS sequence"/>
</dbReference>
<evidence type="ECO:0000313" key="1">
    <source>
        <dbReference type="EMBL" id="MBF9234445.1"/>
    </source>
</evidence>
<proteinExistence type="predicted"/>
<reference evidence="1" key="1">
    <citation type="submission" date="2020-11" db="EMBL/GenBank/DDBJ databases">
        <authorList>
            <person name="Kim M.K."/>
        </authorList>
    </citation>
    <scope>NUCLEOTIDE SEQUENCE</scope>
    <source>
        <strain evidence="1">BT350</strain>
    </source>
</reference>
<keyword evidence="2" id="KW-1185">Reference proteome</keyword>
<protein>
    <submittedName>
        <fullName evidence="1">Uncharacterized protein</fullName>
    </submittedName>
</protein>
<evidence type="ECO:0000313" key="2">
    <source>
        <dbReference type="Proteomes" id="UP000599312"/>
    </source>
</evidence>
<sequence>MMSEVYAAGSISLRQSLGLSRIELSREYDVVLAGLSWEKRASTALSAVAQRVGPLKLLKFRSVDQEAEDKKNATLETFRALDWDLEVLDFERSTDFGANADRFERLLRDLYVQKGRPLKILVDVTCLPKSYILFLFGCGFKRDYVSRLDCVYAEGAYSLHEDHASAKSPEQPGTASGIISEGEWQSLQVPYLEAESAMPMYRDLIVAMGGEVGLSVPLIEKYEPRRLGLILIQESLVQEPDKLVPSERAALLSLLSESNVQRSNVPLCDVLSLTKFAIEFCRSSSSDNVTGLAIGSKPHALALALAALSEDKMEVICRVPTRYRQLDVAPTGTICLYELDDRFEPTSYF</sequence>
<comment type="caution">
    <text evidence="1">The sequence shown here is derived from an EMBL/GenBank/DDBJ whole genome shotgun (WGS) entry which is preliminary data.</text>
</comment>
<dbReference type="EMBL" id="JADQDO010000006">
    <property type="protein sequence ID" value="MBF9234445.1"/>
    <property type="molecule type" value="Genomic_DNA"/>
</dbReference>